<dbReference type="InterPro" id="IPR051450">
    <property type="entry name" value="Gfo/Idh/MocA_Oxidoreductases"/>
</dbReference>
<dbReference type="Gene3D" id="3.30.360.10">
    <property type="entry name" value="Dihydrodipicolinate Reductase, domain 2"/>
    <property type="match status" value="1"/>
</dbReference>
<evidence type="ECO:0000259" key="2">
    <source>
        <dbReference type="Pfam" id="PF22725"/>
    </source>
</evidence>
<sequence>MQRAVLVGCGAMSRAWLEAAQTIDGLSVVGLADIDAERARARAAEFGLADAAIADSLDALLETTRPDIVFDVTVPSARHAIVAKALAAGCHVLSEKPMGTSLAEARDLIARADAAGRLFVVIQNRRYIEGVRRIARAVADGLIGDITSLHCDFFLAPHFGGFREEMAHVLLLDMAIHTFDAARLMAGAAPTAVYCREWNPTGSWYERDSSAAAIFEMERGVVFTYRGSWCADGLMTSWESQWRLIGTKGTLLWDGHDGVRIETAKPAGPGQFFSEVAAAELPPLAPSDRTGGHLGVLQDFIAATRGGPIPETVGRENIKSLAMVFGAIESAETGRRVDISI</sequence>
<accession>A0A840AT21</accession>
<protein>
    <submittedName>
        <fullName evidence="3">Putative dehydrogenase</fullName>
    </submittedName>
</protein>
<dbReference type="PANTHER" id="PTHR43377:SF1">
    <property type="entry name" value="BILIVERDIN REDUCTASE A"/>
    <property type="match status" value="1"/>
</dbReference>
<comment type="caution">
    <text evidence="3">The sequence shown here is derived from an EMBL/GenBank/DDBJ whole genome shotgun (WGS) entry which is preliminary data.</text>
</comment>
<dbReference type="AlphaFoldDB" id="A0A840AT21"/>
<dbReference type="SUPFAM" id="SSF51735">
    <property type="entry name" value="NAD(P)-binding Rossmann-fold domains"/>
    <property type="match status" value="1"/>
</dbReference>
<dbReference type="Gene3D" id="3.40.50.720">
    <property type="entry name" value="NAD(P)-binding Rossmann-like Domain"/>
    <property type="match status" value="1"/>
</dbReference>
<proteinExistence type="predicted"/>
<dbReference type="PANTHER" id="PTHR43377">
    <property type="entry name" value="BILIVERDIN REDUCTASE A"/>
    <property type="match status" value="1"/>
</dbReference>
<dbReference type="Proteomes" id="UP000553963">
    <property type="component" value="Unassembled WGS sequence"/>
</dbReference>
<dbReference type="Pfam" id="PF22725">
    <property type="entry name" value="GFO_IDH_MocA_C3"/>
    <property type="match status" value="1"/>
</dbReference>
<keyword evidence="4" id="KW-1185">Reference proteome</keyword>
<reference evidence="3 4" key="1">
    <citation type="submission" date="2020-08" db="EMBL/GenBank/DDBJ databases">
        <title>Genomic Encyclopedia of Type Strains, Phase IV (KMG-IV): sequencing the most valuable type-strain genomes for metagenomic binning, comparative biology and taxonomic classification.</title>
        <authorList>
            <person name="Goeker M."/>
        </authorList>
    </citation>
    <scope>NUCLEOTIDE SEQUENCE [LARGE SCALE GENOMIC DNA]</scope>
    <source>
        <strain evidence="3 4">DSM 25966</strain>
    </source>
</reference>
<evidence type="ECO:0000313" key="3">
    <source>
        <dbReference type="EMBL" id="MBB3933550.1"/>
    </source>
</evidence>
<dbReference type="InterPro" id="IPR000683">
    <property type="entry name" value="Gfo/Idh/MocA-like_OxRdtase_N"/>
</dbReference>
<dbReference type="RefSeq" id="WP_183401190.1">
    <property type="nucleotide sequence ID" value="NZ_JACIDS010000006.1"/>
</dbReference>
<evidence type="ECO:0000259" key="1">
    <source>
        <dbReference type="Pfam" id="PF01408"/>
    </source>
</evidence>
<gene>
    <name evidence="3" type="ORF">GGR25_004623</name>
</gene>
<dbReference type="GO" id="GO:0000166">
    <property type="term" value="F:nucleotide binding"/>
    <property type="evidence" value="ECO:0007669"/>
    <property type="project" value="InterPro"/>
</dbReference>
<feature type="domain" description="GFO/IDH/MocA-like oxidoreductase" evidence="2">
    <location>
        <begin position="131"/>
        <end position="251"/>
    </location>
</feature>
<organism evidence="3 4">
    <name type="scientific">Kaistia hirudinis</name>
    <dbReference type="NCBI Taxonomy" id="1293440"/>
    <lineage>
        <taxon>Bacteria</taxon>
        <taxon>Pseudomonadati</taxon>
        <taxon>Pseudomonadota</taxon>
        <taxon>Alphaproteobacteria</taxon>
        <taxon>Hyphomicrobiales</taxon>
        <taxon>Kaistiaceae</taxon>
        <taxon>Kaistia</taxon>
    </lineage>
</organism>
<dbReference type="SUPFAM" id="SSF55347">
    <property type="entry name" value="Glyceraldehyde-3-phosphate dehydrogenase-like, C-terminal domain"/>
    <property type="match status" value="1"/>
</dbReference>
<dbReference type="Pfam" id="PF01408">
    <property type="entry name" value="GFO_IDH_MocA"/>
    <property type="match status" value="1"/>
</dbReference>
<feature type="domain" description="Gfo/Idh/MocA-like oxidoreductase N-terminal" evidence="1">
    <location>
        <begin position="3"/>
        <end position="121"/>
    </location>
</feature>
<dbReference type="InterPro" id="IPR036291">
    <property type="entry name" value="NAD(P)-bd_dom_sf"/>
</dbReference>
<name>A0A840AT21_9HYPH</name>
<dbReference type="InterPro" id="IPR055170">
    <property type="entry name" value="GFO_IDH_MocA-like_dom"/>
</dbReference>
<dbReference type="EMBL" id="JACIDS010000006">
    <property type="protein sequence ID" value="MBB3933550.1"/>
    <property type="molecule type" value="Genomic_DNA"/>
</dbReference>
<evidence type="ECO:0000313" key="4">
    <source>
        <dbReference type="Proteomes" id="UP000553963"/>
    </source>
</evidence>